<feature type="transmembrane region" description="Helical" evidence="7">
    <location>
        <begin position="301"/>
        <end position="326"/>
    </location>
</feature>
<feature type="transmembrane region" description="Helical" evidence="7">
    <location>
        <begin position="12"/>
        <end position="36"/>
    </location>
</feature>
<keyword evidence="9" id="KW-1185">Reference proteome</keyword>
<feature type="transmembrane region" description="Helical" evidence="7">
    <location>
        <begin position="48"/>
        <end position="65"/>
    </location>
</feature>
<dbReference type="PANTHER" id="PTHR30474">
    <property type="entry name" value="CELL CYCLE PROTEIN"/>
    <property type="match status" value="1"/>
</dbReference>
<dbReference type="GO" id="GO:0015648">
    <property type="term" value="F:lipid-linked peptidoglycan transporter activity"/>
    <property type="evidence" value="ECO:0007669"/>
    <property type="project" value="TreeGrafter"/>
</dbReference>
<protein>
    <submittedName>
        <fullName evidence="8">Stage V sporulation protein E</fullName>
    </submittedName>
</protein>
<feature type="transmembrane region" description="Helical" evidence="7">
    <location>
        <begin position="171"/>
        <end position="204"/>
    </location>
</feature>
<evidence type="ECO:0000313" key="9">
    <source>
        <dbReference type="Proteomes" id="UP000280960"/>
    </source>
</evidence>
<evidence type="ECO:0000256" key="2">
    <source>
        <dbReference type="ARBA" id="ARBA00022475"/>
    </source>
</evidence>
<sequence>MRNQKPPDFAILFSSLTLLCFGIIMVFSSSSVWAYYLHKDSLYFLKRQMAWAALGFLAMIFFMNYDYWNIKKHEKIIVFFMFLLLLIVLIPGVGIELNGARRWIGVGSLTVQPSELAKLGMVIYLADGLERKQDKIRNFFTGILPFLIVTGLVCGLIVIEPHLSATVLVGMTAFVMLFAAGASMIQLFSLGTVGFAAVMVLIFTKGYRMGRFISFLNPWEDIQDKGYHIVQSLYALGSGGLIGVGLGHSRQKFFYLPEPQTDFIFAIIGEELGFLGACFVILLFMFFIWRGYRTALTAPDLFGKFLATGLTTLIALQFLINIAVVTASMPVTGMPLPFISYGGSSLIITMSQVGILLNISRYTEAK</sequence>
<feature type="transmembrane region" description="Helical" evidence="7">
    <location>
        <begin position="103"/>
        <end position="126"/>
    </location>
</feature>
<dbReference type="InterPro" id="IPR001182">
    <property type="entry name" value="FtsW/RodA"/>
</dbReference>
<evidence type="ECO:0000256" key="5">
    <source>
        <dbReference type="ARBA" id="ARBA00022989"/>
    </source>
</evidence>
<keyword evidence="5 7" id="KW-1133">Transmembrane helix</keyword>
<dbReference type="PANTHER" id="PTHR30474:SF13">
    <property type="entry name" value="STAGE V SPORULATION PROTEIN E"/>
    <property type="match status" value="1"/>
</dbReference>
<dbReference type="Proteomes" id="UP000280960">
    <property type="component" value="Chromosome"/>
</dbReference>
<keyword evidence="3 7" id="KW-0812">Transmembrane</keyword>
<gene>
    <name evidence="8" type="primary">spoVE</name>
    <name evidence="8" type="ORF">D2962_06720</name>
</gene>
<feature type="transmembrane region" description="Helical" evidence="7">
    <location>
        <begin position="264"/>
        <end position="289"/>
    </location>
</feature>
<evidence type="ECO:0000256" key="6">
    <source>
        <dbReference type="ARBA" id="ARBA00023136"/>
    </source>
</evidence>
<dbReference type="Pfam" id="PF01098">
    <property type="entry name" value="FTSW_RODA_SPOVE"/>
    <property type="match status" value="1"/>
</dbReference>
<dbReference type="AlphaFoldDB" id="A0A3G2R4M7"/>
<proteinExistence type="predicted"/>
<dbReference type="NCBIfam" id="TIGR02615">
    <property type="entry name" value="spoVE"/>
    <property type="match status" value="1"/>
</dbReference>
<evidence type="ECO:0000313" key="8">
    <source>
        <dbReference type="EMBL" id="AYO30352.1"/>
    </source>
</evidence>
<evidence type="ECO:0000256" key="4">
    <source>
        <dbReference type="ARBA" id="ARBA00022960"/>
    </source>
</evidence>
<evidence type="ECO:0000256" key="1">
    <source>
        <dbReference type="ARBA" id="ARBA00004651"/>
    </source>
</evidence>
<evidence type="ECO:0000256" key="3">
    <source>
        <dbReference type="ARBA" id="ARBA00022692"/>
    </source>
</evidence>
<dbReference type="GO" id="GO:0009252">
    <property type="term" value="P:peptidoglycan biosynthetic process"/>
    <property type="evidence" value="ECO:0007669"/>
    <property type="project" value="InterPro"/>
</dbReference>
<dbReference type="InterPro" id="IPR013438">
    <property type="entry name" value="SpoVE"/>
</dbReference>
<feature type="transmembrane region" description="Helical" evidence="7">
    <location>
        <begin position="225"/>
        <end position="244"/>
    </location>
</feature>
<dbReference type="InterPro" id="IPR013437">
    <property type="entry name" value="FtsW"/>
</dbReference>
<name>A0A3G2R4M7_9FIRM</name>
<dbReference type="GO" id="GO:0005886">
    <property type="term" value="C:plasma membrane"/>
    <property type="evidence" value="ECO:0007669"/>
    <property type="project" value="UniProtKB-SubCell"/>
</dbReference>
<dbReference type="RefSeq" id="WP_122014555.1">
    <property type="nucleotide sequence ID" value="NZ_CP033169.1"/>
</dbReference>
<keyword evidence="2" id="KW-1003">Cell membrane</keyword>
<comment type="subcellular location">
    <subcellularLocation>
        <location evidence="1">Cell membrane</location>
        <topology evidence="1">Multi-pass membrane protein</topology>
    </subcellularLocation>
</comment>
<dbReference type="GO" id="GO:0008360">
    <property type="term" value="P:regulation of cell shape"/>
    <property type="evidence" value="ECO:0007669"/>
    <property type="project" value="UniProtKB-KW"/>
</dbReference>
<feature type="transmembrane region" description="Helical" evidence="7">
    <location>
        <begin position="138"/>
        <end position="159"/>
    </location>
</feature>
<keyword evidence="6 7" id="KW-0472">Membrane</keyword>
<dbReference type="GO" id="GO:0051301">
    <property type="term" value="P:cell division"/>
    <property type="evidence" value="ECO:0007669"/>
    <property type="project" value="InterPro"/>
</dbReference>
<dbReference type="NCBIfam" id="TIGR02614">
    <property type="entry name" value="ftsW"/>
    <property type="match status" value="1"/>
</dbReference>
<organism evidence="8 9">
    <name type="scientific">Biomaibacter acetigenes</name>
    <dbReference type="NCBI Taxonomy" id="2316383"/>
    <lineage>
        <taxon>Bacteria</taxon>
        <taxon>Bacillati</taxon>
        <taxon>Bacillota</taxon>
        <taxon>Clostridia</taxon>
        <taxon>Thermosediminibacterales</taxon>
        <taxon>Tepidanaerobacteraceae</taxon>
        <taxon>Biomaibacter</taxon>
    </lineage>
</organism>
<accession>A0A3G2R4M7</accession>
<keyword evidence="4" id="KW-0133">Cell shape</keyword>
<dbReference type="GO" id="GO:0032153">
    <property type="term" value="C:cell division site"/>
    <property type="evidence" value="ECO:0007669"/>
    <property type="project" value="TreeGrafter"/>
</dbReference>
<feature type="transmembrane region" description="Helical" evidence="7">
    <location>
        <begin position="77"/>
        <end position="97"/>
    </location>
</feature>
<feature type="transmembrane region" description="Helical" evidence="7">
    <location>
        <begin position="338"/>
        <end position="359"/>
    </location>
</feature>
<dbReference type="EMBL" id="CP033169">
    <property type="protein sequence ID" value="AYO30352.1"/>
    <property type="molecule type" value="Genomic_DNA"/>
</dbReference>
<reference evidence="8 9" key="1">
    <citation type="submission" date="2018-10" db="EMBL/GenBank/DDBJ databases">
        <authorList>
            <person name="Zhang X."/>
        </authorList>
    </citation>
    <scope>NUCLEOTIDE SEQUENCE [LARGE SCALE GENOMIC DNA]</scope>
    <source>
        <strain evidence="8 9">SK-G1</strain>
    </source>
</reference>
<evidence type="ECO:0000256" key="7">
    <source>
        <dbReference type="SAM" id="Phobius"/>
    </source>
</evidence>
<dbReference type="KEGG" id="bacg:D2962_06720"/>